<feature type="coiled-coil region" evidence="3">
    <location>
        <begin position="180"/>
        <end position="207"/>
    </location>
</feature>
<feature type="transmembrane region" description="Helical" evidence="4">
    <location>
        <begin position="113"/>
        <end position="133"/>
    </location>
</feature>
<dbReference type="PANTHER" id="PTHR32089">
    <property type="entry name" value="METHYL-ACCEPTING CHEMOTAXIS PROTEIN MCPB"/>
    <property type="match status" value="1"/>
</dbReference>
<dbReference type="Gene3D" id="1.10.287.950">
    <property type="entry name" value="Methyl-accepting chemotaxis protein"/>
    <property type="match status" value="1"/>
</dbReference>
<organism evidence="6 7">
    <name type="scientific">Clostridium simiarum</name>
    <dbReference type="NCBI Taxonomy" id="2841506"/>
    <lineage>
        <taxon>Bacteria</taxon>
        <taxon>Bacillati</taxon>
        <taxon>Bacillota</taxon>
        <taxon>Clostridia</taxon>
        <taxon>Eubacteriales</taxon>
        <taxon>Clostridiaceae</taxon>
        <taxon>Clostridium</taxon>
    </lineage>
</organism>
<name>A0ABS6EVL1_9CLOT</name>
<keyword evidence="4" id="KW-1133">Transmembrane helix</keyword>
<accession>A0ABS6EVL1</accession>
<protein>
    <recommendedName>
        <fullName evidence="5">Methyl-accepting transducer domain-containing protein</fullName>
    </recommendedName>
</protein>
<dbReference type="SUPFAM" id="SSF58104">
    <property type="entry name" value="Methyl-accepting chemotaxis protein (MCP) signaling domain"/>
    <property type="match status" value="1"/>
</dbReference>
<dbReference type="Proteomes" id="UP000736583">
    <property type="component" value="Unassembled WGS sequence"/>
</dbReference>
<dbReference type="SMART" id="SM00283">
    <property type="entry name" value="MA"/>
    <property type="match status" value="1"/>
</dbReference>
<gene>
    <name evidence="6" type="ORF">KQI89_00525</name>
</gene>
<evidence type="ECO:0000256" key="2">
    <source>
        <dbReference type="PROSITE-ProRule" id="PRU00284"/>
    </source>
</evidence>
<keyword evidence="3" id="KW-0175">Coiled coil</keyword>
<evidence type="ECO:0000256" key="4">
    <source>
        <dbReference type="SAM" id="Phobius"/>
    </source>
</evidence>
<reference evidence="6 7" key="1">
    <citation type="submission" date="2021-06" db="EMBL/GenBank/DDBJ databases">
        <authorList>
            <person name="Sun Q."/>
            <person name="Li D."/>
        </authorList>
    </citation>
    <scope>NUCLEOTIDE SEQUENCE [LARGE SCALE GENOMIC DNA]</scope>
    <source>
        <strain evidence="6 7">MSJ-4</strain>
    </source>
</reference>
<feature type="transmembrane region" description="Helical" evidence="4">
    <location>
        <begin position="40"/>
        <end position="60"/>
    </location>
</feature>
<dbReference type="InterPro" id="IPR004089">
    <property type="entry name" value="MCPsignal_dom"/>
</dbReference>
<feature type="transmembrane region" description="Helical" evidence="4">
    <location>
        <begin position="80"/>
        <end position="106"/>
    </location>
</feature>
<dbReference type="Pfam" id="PF00015">
    <property type="entry name" value="MCPsignal"/>
    <property type="match status" value="1"/>
</dbReference>
<feature type="domain" description="Methyl-accepting transducer" evidence="5">
    <location>
        <begin position="200"/>
        <end position="457"/>
    </location>
</feature>
<dbReference type="EMBL" id="JAHLQL010000001">
    <property type="protein sequence ID" value="MBU5590241.1"/>
    <property type="molecule type" value="Genomic_DNA"/>
</dbReference>
<sequence length="493" mass="55795">MEDMNIKKSTNKLFLSSTFLLCLVYTLGIVIMLKRNHLSFNLSILSIILMWIPISILYFLYKKKYFNENTRFICTIPFSIVYFIIIFYSGILVAPMLIIPMLVIATSYLETRYIILPVVGTVVFNIIWTVMTINNDNKAIVIMEMAVIIMFTLNLYLVTKFSEKIRKKSLEEEKAIIKAKESQENIIKEINEAVSLLNNNADKLNKAIHSVEASSENIQRAVVDIVKGSEQTTSDIEEQTKSTENIQQKINDTKEISNNMGSFVKSSERVFRETMDNIKELYDRSSIAHDESQGVLELSNGLKHRTEEVQSIINMIVSISDKTNLLALNAAIEAARAGEAGRGFAVVAEEVRSLAEQSKNFSEDISVILRELNKEVLNISQGINSLSNINNEQNKLVKNSQSNVTGLYEYILQIKNNTEDLNINMKEIIKFNETISNSIHNLSAVSEETLASSEETSATIDNYMEDIKEIRISIEKMVSLAENLEEISGKTNM</sequence>
<feature type="transmembrane region" description="Helical" evidence="4">
    <location>
        <begin position="139"/>
        <end position="158"/>
    </location>
</feature>
<keyword evidence="1 2" id="KW-0807">Transducer</keyword>
<feature type="transmembrane region" description="Helical" evidence="4">
    <location>
        <begin position="13"/>
        <end position="33"/>
    </location>
</feature>
<comment type="caution">
    <text evidence="6">The sequence shown here is derived from an EMBL/GenBank/DDBJ whole genome shotgun (WGS) entry which is preliminary data.</text>
</comment>
<dbReference type="RefSeq" id="WP_032121237.1">
    <property type="nucleotide sequence ID" value="NZ_JAHLQL010000001.1"/>
</dbReference>
<evidence type="ECO:0000256" key="3">
    <source>
        <dbReference type="SAM" id="Coils"/>
    </source>
</evidence>
<keyword evidence="7" id="KW-1185">Reference proteome</keyword>
<keyword evidence="4" id="KW-0812">Transmembrane</keyword>
<evidence type="ECO:0000313" key="6">
    <source>
        <dbReference type="EMBL" id="MBU5590241.1"/>
    </source>
</evidence>
<evidence type="ECO:0000259" key="5">
    <source>
        <dbReference type="PROSITE" id="PS50111"/>
    </source>
</evidence>
<keyword evidence="4" id="KW-0472">Membrane</keyword>
<evidence type="ECO:0000256" key="1">
    <source>
        <dbReference type="ARBA" id="ARBA00023224"/>
    </source>
</evidence>
<dbReference type="PANTHER" id="PTHR32089:SF112">
    <property type="entry name" value="LYSOZYME-LIKE PROTEIN-RELATED"/>
    <property type="match status" value="1"/>
</dbReference>
<evidence type="ECO:0000313" key="7">
    <source>
        <dbReference type="Proteomes" id="UP000736583"/>
    </source>
</evidence>
<proteinExistence type="predicted"/>
<dbReference type="PROSITE" id="PS50111">
    <property type="entry name" value="CHEMOTAXIS_TRANSDUC_2"/>
    <property type="match status" value="1"/>
</dbReference>